<keyword evidence="7" id="KW-1185">Reference proteome</keyword>
<dbReference type="STRING" id="378806.STAUR_2861"/>
<evidence type="ECO:0000313" key="8">
    <source>
        <dbReference type="Proteomes" id="UP000032702"/>
    </source>
</evidence>
<evidence type="ECO:0000259" key="3">
    <source>
        <dbReference type="Pfam" id="PF20042"/>
    </source>
</evidence>
<dbReference type="HOGENOM" id="CLU_039294_0_1_7"/>
<dbReference type="InterPro" id="IPR045618">
    <property type="entry name" value="DUF6444"/>
</dbReference>
<dbReference type="EMBL" id="CP002271">
    <property type="protein sequence ID" value="ADO70653.1"/>
    <property type="molecule type" value="Genomic_DNA"/>
</dbReference>
<dbReference type="OrthoDB" id="5526367at2"/>
<dbReference type="InterPro" id="IPR004291">
    <property type="entry name" value="Transposase_IS66_central"/>
</dbReference>
<evidence type="ECO:0000313" key="7">
    <source>
        <dbReference type="Proteomes" id="UP000001351"/>
    </source>
</evidence>
<dbReference type="Pfam" id="PF20042">
    <property type="entry name" value="DUF6444"/>
    <property type="match status" value="1"/>
</dbReference>
<evidence type="ECO:0000313" key="4">
    <source>
        <dbReference type="EMBL" id="ADO70653.1"/>
    </source>
</evidence>
<reference evidence="5 8" key="1">
    <citation type="submission" date="2006-04" db="EMBL/GenBank/DDBJ databases">
        <authorList>
            <person name="Nierman W.C."/>
        </authorList>
    </citation>
    <scope>NUCLEOTIDE SEQUENCE [LARGE SCALE GENOMIC DNA]</scope>
    <source>
        <strain evidence="5 8">DW4/3-1</strain>
    </source>
</reference>
<dbReference type="PANTHER" id="PTHR33678:SF2">
    <property type="match status" value="1"/>
</dbReference>
<evidence type="ECO:0000259" key="2">
    <source>
        <dbReference type="Pfam" id="PF03050"/>
    </source>
</evidence>
<sequence length="488" mass="53956">MSPVDPTDARIAELEGEVAELKKLVAALLAENASLRAEVAELRGRLGQNSTNSSKPPSSDPPGTQRPSKPASGRRPGGQPGHKHHKRELVPAEQVHRTVDIAAPRQCDQCEQGLAGRAVEPLRHQTVEVEPIKPHVTEYRCHGKQCGGCGAVSYGELPVEVAGHTFGERLTGIIVLLSGQYRLSKRKVQDALSDLLGVRICLGSISNREAEVAKALEVPVAQVGDAIREAERAHADETGWFEGKVNGRAKRAWLWVVVTAHLALFRISPSRGSEVAKALLGEDFTGFLTTDRWSAYNWYDTFLRQLCWSHLTRDFQSFIDRGGEGGRLGALLMKERDRMFKGWRRVRDGTMPREEFELRMPKVERRVGRLLRDAVVCAEDKTAGTAAEILKLESAMWTFVHVEGLEPTNNFGERTIRHAVMYRKTSFGTQSPEGSRFVERILTVVTTLRLQKRNVLEYLTAAVGAHRRGLPVPSLLPVAEPSQLAVAA</sequence>
<dbReference type="KEGG" id="sur:STAUR_2861"/>
<reference evidence="4 7" key="2">
    <citation type="journal article" date="2011" name="Mol. Biol. Evol.">
        <title>Comparative genomic analysis of fruiting body formation in Myxococcales.</title>
        <authorList>
            <person name="Huntley S."/>
            <person name="Hamann N."/>
            <person name="Wegener-Feldbrugge S."/>
            <person name="Treuner-Lange A."/>
            <person name="Kube M."/>
            <person name="Reinhardt R."/>
            <person name="Klages S."/>
            <person name="Muller R."/>
            <person name="Ronning C.M."/>
            <person name="Nierman W.C."/>
            <person name="Sogaard-Andersen L."/>
        </authorList>
    </citation>
    <scope>NUCLEOTIDE SEQUENCE [LARGE SCALE GENOMIC DNA]</scope>
    <source>
        <strain evidence="4 7">DW4/3-1</strain>
    </source>
</reference>
<feature type="compositionally biased region" description="Polar residues" evidence="1">
    <location>
        <begin position="47"/>
        <end position="67"/>
    </location>
</feature>
<dbReference type="Proteomes" id="UP000032702">
    <property type="component" value="Unassembled WGS sequence"/>
</dbReference>
<dbReference type="Pfam" id="PF03050">
    <property type="entry name" value="DDE_Tnp_IS66"/>
    <property type="match status" value="1"/>
</dbReference>
<dbReference type="eggNOG" id="COG2433">
    <property type="taxonomic scope" value="Bacteria"/>
</dbReference>
<evidence type="ECO:0000313" key="6">
    <source>
        <dbReference type="EMBL" id="EAU68358.1"/>
    </source>
</evidence>
<dbReference type="Proteomes" id="UP000001351">
    <property type="component" value="Chromosome"/>
</dbReference>
<proteinExistence type="predicted"/>
<evidence type="ECO:0000256" key="1">
    <source>
        <dbReference type="SAM" id="MobiDB-lite"/>
    </source>
</evidence>
<name>Q08ZB3_STIAD</name>
<dbReference type="PANTHER" id="PTHR33678">
    <property type="entry name" value="BLL1576 PROTEIN"/>
    <property type="match status" value="1"/>
</dbReference>
<organism evidence="5 8">
    <name type="scientific">Stigmatella aurantiaca (strain DW4/3-1)</name>
    <dbReference type="NCBI Taxonomy" id="378806"/>
    <lineage>
        <taxon>Bacteria</taxon>
        <taxon>Pseudomonadati</taxon>
        <taxon>Myxococcota</taxon>
        <taxon>Myxococcia</taxon>
        <taxon>Myxococcales</taxon>
        <taxon>Cystobacterineae</taxon>
        <taxon>Archangiaceae</taxon>
        <taxon>Stigmatella</taxon>
    </lineage>
</organism>
<dbReference type="EMBL" id="AAMD01000018">
    <property type="protein sequence ID" value="EAU68358.1"/>
    <property type="molecule type" value="Genomic_DNA"/>
</dbReference>
<dbReference type="RefSeq" id="WP_002612100.1">
    <property type="nucleotide sequence ID" value="NC_014623.1"/>
</dbReference>
<feature type="domain" description="Transposase IS66 central" evidence="2">
    <location>
        <begin position="166"/>
        <end position="435"/>
    </location>
</feature>
<dbReference type="NCBIfam" id="NF033517">
    <property type="entry name" value="transpos_IS66"/>
    <property type="match status" value="1"/>
</dbReference>
<dbReference type="InterPro" id="IPR052344">
    <property type="entry name" value="Transposase-related"/>
</dbReference>
<feature type="domain" description="DUF6444" evidence="3">
    <location>
        <begin position="8"/>
        <end position="88"/>
    </location>
</feature>
<protein>
    <submittedName>
        <fullName evidence="5">Transposase IS66 family</fullName>
    </submittedName>
    <submittedName>
        <fullName evidence="4">Transposase, IS66</fullName>
    </submittedName>
</protein>
<gene>
    <name evidence="4" type="ordered locus">STAUR_2861</name>
    <name evidence="6" type="ORF">STIAU_3889</name>
    <name evidence="5" type="ORF">STIAU_6213</name>
</gene>
<accession>Q08ZB3</accession>
<evidence type="ECO:0000313" key="5">
    <source>
        <dbReference type="EMBL" id="EAU65803.1"/>
    </source>
</evidence>
<dbReference type="AlphaFoldDB" id="Q08ZB3"/>
<feature type="region of interest" description="Disordered" evidence="1">
    <location>
        <begin position="41"/>
        <end position="93"/>
    </location>
</feature>
<dbReference type="Gene3D" id="1.20.5.170">
    <property type="match status" value="1"/>
</dbReference>
<dbReference type="EMBL" id="AAMD01000071">
    <property type="protein sequence ID" value="EAU65803.1"/>
    <property type="molecule type" value="Genomic_DNA"/>
</dbReference>